<dbReference type="PANTHER" id="PTHR33112">
    <property type="entry name" value="DOMAIN PROTEIN, PUTATIVE-RELATED"/>
    <property type="match status" value="1"/>
</dbReference>
<dbReference type="EMBL" id="MU004300">
    <property type="protein sequence ID" value="KAF2660313.1"/>
    <property type="molecule type" value="Genomic_DNA"/>
</dbReference>
<dbReference type="Pfam" id="PF06985">
    <property type="entry name" value="HET"/>
    <property type="match status" value="1"/>
</dbReference>
<dbReference type="Proteomes" id="UP000799324">
    <property type="component" value="Unassembled WGS sequence"/>
</dbReference>
<proteinExistence type="predicted"/>
<organism evidence="2 3">
    <name type="scientific">Lophiostoma macrostomum CBS 122681</name>
    <dbReference type="NCBI Taxonomy" id="1314788"/>
    <lineage>
        <taxon>Eukaryota</taxon>
        <taxon>Fungi</taxon>
        <taxon>Dikarya</taxon>
        <taxon>Ascomycota</taxon>
        <taxon>Pezizomycotina</taxon>
        <taxon>Dothideomycetes</taxon>
        <taxon>Pleosporomycetidae</taxon>
        <taxon>Pleosporales</taxon>
        <taxon>Lophiostomataceae</taxon>
        <taxon>Lophiostoma</taxon>
    </lineage>
</organism>
<dbReference type="AlphaFoldDB" id="A0A6A6TMY5"/>
<evidence type="ECO:0000259" key="1">
    <source>
        <dbReference type="Pfam" id="PF06985"/>
    </source>
</evidence>
<keyword evidence="3" id="KW-1185">Reference proteome</keyword>
<feature type="non-terminal residue" evidence="2">
    <location>
        <position position="1"/>
    </location>
</feature>
<dbReference type="OrthoDB" id="5428863at2759"/>
<protein>
    <submittedName>
        <fullName evidence="2">HET-domain-containing protein</fullName>
    </submittedName>
</protein>
<evidence type="ECO:0000313" key="2">
    <source>
        <dbReference type="EMBL" id="KAF2660313.1"/>
    </source>
</evidence>
<feature type="domain" description="Heterokaryon incompatibility" evidence="1">
    <location>
        <begin position="45"/>
        <end position="188"/>
    </location>
</feature>
<dbReference type="PANTHER" id="PTHR33112:SF1">
    <property type="entry name" value="HETEROKARYON INCOMPATIBILITY DOMAIN-CONTAINING PROTEIN"/>
    <property type="match status" value="1"/>
</dbReference>
<feature type="non-terminal residue" evidence="2">
    <location>
        <position position="214"/>
    </location>
</feature>
<evidence type="ECO:0000313" key="3">
    <source>
        <dbReference type="Proteomes" id="UP000799324"/>
    </source>
</evidence>
<dbReference type="InterPro" id="IPR010730">
    <property type="entry name" value="HET"/>
</dbReference>
<sequence length="214" mass="24575">WLTQCSRLHSQSGCKMTSATGPLKLIDCNTRYIVDYIGEARPLDYVALSYLWGSEANGVEQKGLESSQSTSKLSEDVPKTIEDAITVTKSLGYKYLWVDKHCIDQSKPQERDSEIRRMDVIYRDADVTIIDATGKDPYGGLSGVRPSSRSPHQPSVRLRTFELLSAMRRPEWDIMNSWWSTRGWTFQEGLLSSRRLVFTSQQVYFHCRSRYCKE</sequence>
<reference evidence="2" key="1">
    <citation type="journal article" date="2020" name="Stud. Mycol.">
        <title>101 Dothideomycetes genomes: a test case for predicting lifestyles and emergence of pathogens.</title>
        <authorList>
            <person name="Haridas S."/>
            <person name="Albert R."/>
            <person name="Binder M."/>
            <person name="Bloem J."/>
            <person name="Labutti K."/>
            <person name="Salamov A."/>
            <person name="Andreopoulos B."/>
            <person name="Baker S."/>
            <person name="Barry K."/>
            <person name="Bills G."/>
            <person name="Bluhm B."/>
            <person name="Cannon C."/>
            <person name="Castanera R."/>
            <person name="Culley D."/>
            <person name="Daum C."/>
            <person name="Ezra D."/>
            <person name="Gonzalez J."/>
            <person name="Henrissat B."/>
            <person name="Kuo A."/>
            <person name="Liang C."/>
            <person name="Lipzen A."/>
            <person name="Lutzoni F."/>
            <person name="Magnuson J."/>
            <person name="Mondo S."/>
            <person name="Nolan M."/>
            <person name="Ohm R."/>
            <person name="Pangilinan J."/>
            <person name="Park H.-J."/>
            <person name="Ramirez L."/>
            <person name="Alfaro M."/>
            <person name="Sun H."/>
            <person name="Tritt A."/>
            <person name="Yoshinaga Y."/>
            <person name="Zwiers L.-H."/>
            <person name="Turgeon B."/>
            <person name="Goodwin S."/>
            <person name="Spatafora J."/>
            <person name="Crous P."/>
            <person name="Grigoriev I."/>
        </authorList>
    </citation>
    <scope>NUCLEOTIDE SEQUENCE</scope>
    <source>
        <strain evidence="2">CBS 122681</strain>
    </source>
</reference>
<accession>A0A6A6TMY5</accession>
<gene>
    <name evidence="2" type="ORF">K491DRAFT_581470</name>
</gene>
<name>A0A6A6TMY5_9PLEO</name>